<sequence length="478" mass="53554">MKKLRADRRQFRPRSRNWVAVGAYDMDLDSLVPELQALEHEPSNSSISQIFIRSCNGISLLNMDLRGATVETLKHVVEEREGIPVVEQYMILNGHKPLRDGTLLTDYDAFGGQATIEVFSRIRGGKPMTELLPIFAICNAKSLSADFRFPDGTVHQHKVLTPLGVRILRGIMSCFLAAHQAELAYNGSLKIGHLVVSGFSRDGVIVPETAAVRISSAVSIVFRTPEEEAQKPETSSTPETDQKVEIRTLTPEGQKADYGELFRIIGSVFRDKIPLHAQTIHARLGNFSAAVGNLPAKITQLLQAFVAMADPLVMATMWWNLVRFADSLGPPEWLCVRDPATRNLNWVQQRTTHERQVFNYAVDLVLPVGSSWENSVTSNLQFRNNIKGRNYRYWAATDLLRFARNWFTHAPEAQGNEALTLGPQAGQTPLVAQLPDLDYYFSSSFHEFMASVLEHLYIKGHFWGVRCDDLTQVLVPPS</sequence>
<dbReference type="Pfam" id="PF00240">
    <property type="entry name" value="ubiquitin"/>
    <property type="match status" value="1"/>
</dbReference>
<dbReference type="Proteomes" id="UP001497457">
    <property type="component" value="Chromosome 10rd"/>
</dbReference>
<evidence type="ECO:0000313" key="2">
    <source>
        <dbReference type="EMBL" id="CAL4891500.1"/>
    </source>
</evidence>
<dbReference type="Gene3D" id="3.10.20.90">
    <property type="entry name" value="Phosphatidylinositol 3-kinase Catalytic Subunit, Chain A, domain 1"/>
    <property type="match status" value="1"/>
</dbReference>
<organism evidence="2 3">
    <name type="scientific">Urochloa decumbens</name>
    <dbReference type="NCBI Taxonomy" id="240449"/>
    <lineage>
        <taxon>Eukaryota</taxon>
        <taxon>Viridiplantae</taxon>
        <taxon>Streptophyta</taxon>
        <taxon>Embryophyta</taxon>
        <taxon>Tracheophyta</taxon>
        <taxon>Spermatophyta</taxon>
        <taxon>Magnoliopsida</taxon>
        <taxon>Liliopsida</taxon>
        <taxon>Poales</taxon>
        <taxon>Poaceae</taxon>
        <taxon>PACMAD clade</taxon>
        <taxon>Panicoideae</taxon>
        <taxon>Panicodae</taxon>
        <taxon>Paniceae</taxon>
        <taxon>Melinidinae</taxon>
        <taxon>Urochloa</taxon>
    </lineage>
</organism>
<dbReference type="InterPro" id="IPR029071">
    <property type="entry name" value="Ubiquitin-like_domsf"/>
</dbReference>
<accession>A0ABC8VIJ8</accession>
<reference evidence="3" key="1">
    <citation type="submission" date="2024-06" db="EMBL/GenBank/DDBJ databases">
        <authorList>
            <person name="Ryan C."/>
        </authorList>
    </citation>
    <scope>NUCLEOTIDE SEQUENCE [LARGE SCALE GENOMIC DNA]</scope>
</reference>
<gene>
    <name evidence="2" type="ORF">URODEC1_LOCUS3827</name>
</gene>
<dbReference type="AlphaFoldDB" id="A0ABC8VIJ8"/>
<dbReference type="InterPro" id="IPR000626">
    <property type="entry name" value="Ubiquitin-like_dom"/>
</dbReference>
<reference evidence="2 3" key="2">
    <citation type="submission" date="2024-10" db="EMBL/GenBank/DDBJ databases">
        <authorList>
            <person name="Ryan C."/>
        </authorList>
    </citation>
    <scope>NUCLEOTIDE SEQUENCE [LARGE SCALE GENOMIC DNA]</scope>
</reference>
<dbReference type="SUPFAM" id="SSF54236">
    <property type="entry name" value="Ubiquitin-like"/>
    <property type="match status" value="1"/>
</dbReference>
<evidence type="ECO:0000259" key="1">
    <source>
        <dbReference type="PROSITE" id="PS50053"/>
    </source>
</evidence>
<dbReference type="PROSITE" id="PS50053">
    <property type="entry name" value="UBIQUITIN_2"/>
    <property type="match status" value="1"/>
</dbReference>
<dbReference type="Gene3D" id="1.20.1440.180">
    <property type="entry name" value="KEN domain"/>
    <property type="match status" value="1"/>
</dbReference>
<name>A0ABC8VIJ8_9POAL</name>
<dbReference type="InterPro" id="IPR038357">
    <property type="entry name" value="KEN_sf"/>
</dbReference>
<protein>
    <recommendedName>
        <fullName evidence="1">Ubiquitin-like domain-containing protein</fullName>
    </recommendedName>
</protein>
<keyword evidence="3" id="KW-1185">Reference proteome</keyword>
<feature type="domain" description="Ubiquitin-like" evidence="1">
    <location>
        <begin position="69"/>
        <end position="124"/>
    </location>
</feature>
<proteinExistence type="predicted"/>
<evidence type="ECO:0000313" key="3">
    <source>
        <dbReference type="Proteomes" id="UP001497457"/>
    </source>
</evidence>
<dbReference type="EMBL" id="OZ075120">
    <property type="protein sequence ID" value="CAL4891500.1"/>
    <property type="molecule type" value="Genomic_DNA"/>
</dbReference>